<proteinExistence type="predicted"/>
<keyword evidence="4" id="KW-1185">Reference proteome</keyword>
<sequence>MKRIVWSSVGLALGVLFIVGAMFALFDDTVTCGGKTMQQGDVCVREKNGTVVSESNLEESKTEGAIGKIMGIVFGVAFTAVGAVNLRIGLRNRKAAAHAPHPAVLNQPGMNHPVPGPWNQAPGGPQAWPQPHHQPTQYQQPQYQAPQQPPQHGWQQQPPQQQPQQQQYPPSGQGGGTWH</sequence>
<evidence type="ECO:0000313" key="3">
    <source>
        <dbReference type="EMBL" id="SMD21492.1"/>
    </source>
</evidence>
<keyword evidence="2" id="KW-1133">Transmembrane helix</keyword>
<gene>
    <name evidence="3" type="ORF">SAMN05661093_06865</name>
</gene>
<evidence type="ECO:0000256" key="1">
    <source>
        <dbReference type="SAM" id="MobiDB-lite"/>
    </source>
</evidence>
<feature type="region of interest" description="Disordered" evidence="1">
    <location>
        <begin position="102"/>
        <end position="179"/>
    </location>
</feature>
<protein>
    <submittedName>
        <fullName evidence="3">Uncharacterized protein</fullName>
    </submittedName>
</protein>
<name>A0A1Y5XY86_KIBAR</name>
<dbReference type="OrthoDB" id="3698075at2"/>
<evidence type="ECO:0000313" key="4">
    <source>
        <dbReference type="Proteomes" id="UP000192674"/>
    </source>
</evidence>
<keyword evidence="2" id="KW-0812">Transmembrane</keyword>
<dbReference type="AlphaFoldDB" id="A0A1Y5XY86"/>
<keyword evidence="2" id="KW-0472">Membrane</keyword>
<organism evidence="3 4">
    <name type="scientific">Kibdelosporangium aridum</name>
    <dbReference type="NCBI Taxonomy" id="2030"/>
    <lineage>
        <taxon>Bacteria</taxon>
        <taxon>Bacillati</taxon>
        <taxon>Actinomycetota</taxon>
        <taxon>Actinomycetes</taxon>
        <taxon>Pseudonocardiales</taxon>
        <taxon>Pseudonocardiaceae</taxon>
        <taxon>Kibdelosporangium</taxon>
    </lineage>
</organism>
<dbReference type="Proteomes" id="UP000192674">
    <property type="component" value="Unassembled WGS sequence"/>
</dbReference>
<feature type="transmembrane region" description="Helical" evidence="2">
    <location>
        <begin position="65"/>
        <end position="86"/>
    </location>
</feature>
<feature type="transmembrane region" description="Helical" evidence="2">
    <location>
        <begin position="5"/>
        <end position="26"/>
    </location>
</feature>
<evidence type="ECO:0000256" key="2">
    <source>
        <dbReference type="SAM" id="Phobius"/>
    </source>
</evidence>
<dbReference type="RefSeq" id="WP_084430843.1">
    <property type="nucleotide sequence ID" value="NZ_FWXV01000007.1"/>
</dbReference>
<accession>A0A1Y5XY86</accession>
<dbReference type="EMBL" id="FWXV01000007">
    <property type="protein sequence ID" value="SMD21492.1"/>
    <property type="molecule type" value="Genomic_DNA"/>
</dbReference>
<reference evidence="3 4" key="1">
    <citation type="submission" date="2017-04" db="EMBL/GenBank/DDBJ databases">
        <authorList>
            <person name="Afonso C.L."/>
            <person name="Miller P.J."/>
            <person name="Scott M.A."/>
            <person name="Spackman E."/>
            <person name="Goraichik I."/>
            <person name="Dimitrov K.M."/>
            <person name="Suarez D.L."/>
            <person name="Swayne D.E."/>
        </authorList>
    </citation>
    <scope>NUCLEOTIDE SEQUENCE [LARGE SCALE GENOMIC DNA]</scope>
    <source>
        <strain evidence="3 4">DSM 43828</strain>
    </source>
</reference>
<feature type="compositionally biased region" description="Low complexity" evidence="1">
    <location>
        <begin position="120"/>
        <end position="171"/>
    </location>
</feature>